<comment type="caution">
    <text evidence="2">The sequence shown here is derived from an EMBL/GenBank/DDBJ whole genome shotgun (WGS) entry which is preliminary data.</text>
</comment>
<organism evidence="2 3">
    <name type="scientific">Caerostris darwini</name>
    <dbReference type="NCBI Taxonomy" id="1538125"/>
    <lineage>
        <taxon>Eukaryota</taxon>
        <taxon>Metazoa</taxon>
        <taxon>Ecdysozoa</taxon>
        <taxon>Arthropoda</taxon>
        <taxon>Chelicerata</taxon>
        <taxon>Arachnida</taxon>
        <taxon>Araneae</taxon>
        <taxon>Araneomorphae</taxon>
        <taxon>Entelegynae</taxon>
        <taxon>Araneoidea</taxon>
        <taxon>Araneidae</taxon>
        <taxon>Caerostris</taxon>
    </lineage>
</organism>
<evidence type="ECO:0000256" key="1">
    <source>
        <dbReference type="SAM" id="MobiDB-lite"/>
    </source>
</evidence>
<keyword evidence="3" id="KW-1185">Reference proteome</keyword>
<dbReference type="EMBL" id="BPLQ01000299">
    <property type="protein sequence ID" value="GIX69738.1"/>
    <property type="molecule type" value="Genomic_DNA"/>
</dbReference>
<sequence length="127" mass="14588">MQGIRGWKCCSVTNAWEFNGNAAKRRCKQDSKKGELSDAPEHSQPDGRPKFIQRTTANQQELFQVPWTNGRELRVGVQFPQHSPMRRVWQEINIPQLTLMNPFLGGKGEFLRCFLLLFAGRKVCVRG</sequence>
<evidence type="ECO:0000313" key="3">
    <source>
        <dbReference type="Proteomes" id="UP001054837"/>
    </source>
</evidence>
<reference evidence="2 3" key="1">
    <citation type="submission" date="2021-06" db="EMBL/GenBank/DDBJ databases">
        <title>Caerostris darwini draft genome.</title>
        <authorList>
            <person name="Kono N."/>
            <person name="Arakawa K."/>
        </authorList>
    </citation>
    <scope>NUCLEOTIDE SEQUENCE [LARGE SCALE GENOMIC DNA]</scope>
</reference>
<dbReference type="AlphaFoldDB" id="A0AAV4MCW8"/>
<gene>
    <name evidence="2" type="ORF">CDAR_556261</name>
</gene>
<proteinExistence type="predicted"/>
<accession>A0AAV4MCW8</accession>
<evidence type="ECO:0000313" key="2">
    <source>
        <dbReference type="EMBL" id="GIX69738.1"/>
    </source>
</evidence>
<dbReference type="Proteomes" id="UP001054837">
    <property type="component" value="Unassembled WGS sequence"/>
</dbReference>
<protein>
    <submittedName>
        <fullName evidence="2">Uncharacterized protein</fullName>
    </submittedName>
</protein>
<feature type="compositionally biased region" description="Basic and acidic residues" evidence="1">
    <location>
        <begin position="29"/>
        <end position="49"/>
    </location>
</feature>
<feature type="region of interest" description="Disordered" evidence="1">
    <location>
        <begin position="29"/>
        <end position="50"/>
    </location>
</feature>
<name>A0AAV4MCW8_9ARAC</name>